<dbReference type="STRING" id="99656.SAMN05421659_103250"/>
<accession>A0A1I0NNK5</accession>
<dbReference type="OrthoDB" id="9814867at2"/>
<gene>
    <name evidence="2" type="ORF">SAMN05421659_103250</name>
</gene>
<keyword evidence="2" id="KW-0378">Hydrolase</keyword>
<dbReference type="Pfam" id="PF02836">
    <property type="entry name" value="Glyco_hydro_2_C"/>
    <property type="match status" value="1"/>
</dbReference>
<feature type="domain" description="Glycoside hydrolase family 2 catalytic" evidence="1">
    <location>
        <begin position="284"/>
        <end position="493"/>
    </location>
</feature>
<reference evidence="2 3" key="1">
    <citation type="submission" date="2016-10" db="EMBL/GenBank/DDBJ databases">
        <authorList>
            <person name="de Groot N.N."/>
        </authorList>
    </citation>
    <scope>NUCLEOTIDE SEQUENCE [LARGE SCALE GENOMIC DNA]</scope>
    <source>
        <strain evidence="2 3">DSM 9179</strain>
    </source>
</reference>
<evidence type="ECO:0000313" key="2">
    <source>
        <dbReference type="EMBL" id="SEW02961.1"/>
    </source>
</evidence>
<dbReference type="GO" id="GO:0005975">
    <property type="term" value="P:carbohydrate metabolic process"/>
    <property type="evidence" value="ECO:0007669"/>
    <property type="project" value="InterPro"/>
</dbReference>
<dbReference type="InterPro" id="IPR051913">
    <property type="entry name" value="GH2_Domain-Containing"/>
</dbReference>
<dbReference type="Gene3D" id="3.20.20.80">
    <property type="entry name" value="Glycosidases"/>
    <property type="match status" value="1"/>
</dbReference>
<organism evidence="2 3">
    <name type="scientific">[Clostridium] fimetarium</name>
    <dbReference type="NCBI Taxonomy" id="99656"/>
    <lineage>
        <taxon>Bacteria</taxon>
        <taxon>Bacillati</taxon>
        <taxon>Bacillota</taxon>
        <taxon>Clostridia</taxon>
        <taxon>Lachnospirales</taxon>
        <taxon>Lachnospiraceae</taxon>
    </lineage>
</organism>
<protein>
    <submittedName>
        <fullName evidence="2">Glycosyl hydrolases family 2, TIM barrel domain</fullName>
    </submittedName>
</protein>
<keyword evidence="3" id="KW-1185">Reference proteome</keyword>
<evidence type="ECO:0000259" key="1">
    <source>
        <dbReference type="Pfam" id="PF02836"/>
    </source>
</evidence>
<dbReference type="InterPro" id="IPR006103">
    <property type="entry name" value="Glyco_hydro_2_cat"/>
</dbReference>
<sequence>MNYSLSGNWQVQLKDGTNHLMMLPGTLDENHIGYEDKVTKSWHPDETLGNGNESLDSQTIISSRFTRKYTYEGEAQITRWISYNPPVEKRIFLEVERARCLMLFIDDKKVLDFTEQTISTPHIFEVTKLLNGNNKVTFISDNSYPQLPQDEIVNSSAATDETQTNWNGLLGYIRLREENSTFISGIRVYPIHGMLKVEIEISAAAPYIGEITIQSDGLLESKTKKVSLLAGLNSVVFDNMSLVDGIRFWDEYEGNLYELTAIMSEEESKKVIFGVRDFGDNGKGKLAINNRTIFLRSETNCAEFPETGYSPMKVEDWITILKVYQSYGVNCVRFHSHCPPDAAFIAADQVGMLMQPELSHWNPKTAFVLDESFEYYKAELKEVIRMLANHPSFVMLTLGNELATNDLGHKRMDELLHQAHLLDDTRMYANGSNVHYGEIGCDRESDFYSSVKYFEDDLRGTSAAMDKENPGLVGFINNQYPSGKMNYDHSMKNLRKEFAKPVFSFEVGQFEILPDFSELKEFKGISDPANIRLIKDKVKRLGLPSDIWEKQVEATGELACIAYREEVEAVMRTKEMSGISLLGLQDFPGQGTALVGMLNSHLQPKPYPFAKPERFHQFYRDQHIMALLPKYTFENGELLAVDVIVANYGKKDLHGPTEYELRGNSYSVLGSLDEKCCPMGELTIVGKIKIAIDTFKKASRLDLIVSVDGISNSYPIWVYPKINLKCPKSVYETQIFDEKTKKVLEMGGSVYLSPASTKENLPNSIQAQFTTDFWSVGTFTAQEGGMGQFIDASHPIFSNFPTETHSNWQWWPMAVQRTIILPQRFESIITEMDSYAYMRPMTKLLECRCGNGKLVLSSMGLQDLQKYPEARALLSSIYVYMDSEEFNPMQNIEYEVIESLVRGSENIADNRITDVVSENIADNED</sequence>
<name>A0A1I0NNK5_9FIRM</name>
<proteinExistence type="predicted"/>
<dbReference type="AlphaFoldDB" id="A0A1I0NNK5"/>
<dbReference type="EMBL" id="FOJI01000003">
    <property type="protein sequence ID" value="SEW02961.1"/>
    <property type="molecule type" value="Genomic_DNA"/>
</dbReference>
<dbReference type="PANTHER" id="PTHR42732:SF1">
    <property type="entry name" value="BETA-MANNOSIDASE"/>
    <property type="match status" value="1"/>
</dbReference>
<dbReference type="GO" id="GO:0004553">
    <property type="term" value="F:hydrolase activity, hydrolyzing O-glycosyl compounds"/>
    <property type="evidence" value="ECO:0007669"/>
    <property type="project" value="InterPro"/>
</dbReference>
<dbReference type="PANTHER" id="PTHR42732">
    <property type="entry name" value="BETA-GALACTOSIDASE"/>
    <property type="match status" value="1"/>
</dbReference>
<evidence type="ECO:0000313" key="3">
    <source>
        <dbReference type="Proteomes" id="UP000199701"/>
    </source>
</evidence>
<dbReference type="SUPFAM" id="SSF51445">
    <property type="entry name" value="(Trans)glycosidases"/>
    <property type="match status" value="1"/>
</dbReference>
<dbReference type="RefSeq" id="WP_092451447.1">
    <property type="nucleotide sequence ID" value="NZ_FOJI01000003.1"/>
</dbReference>
<dbReference type="Proteomes" id="UP000199701">
    <property type="component" value="Unassembled WGS sequence"/>
</dbReference>
<dbReference type="InterPro" id="IPR017853">
    <property type="entry name" value="GH"/>
</dbReference>